<evidence type="ECO:0000313" key="1">
    <source>
        <dbReference type="EMBL" id="QDT21337.1"/>
    </source>
</evidence>
<protein>
    <submittedName>
        <fullName evidence="1">Uncharacterized protein</fullName>
    </submittedName>
</protein>
<dbReference type="AlphaFoldDB" id="A0A517PPP2"/>
<accession>A0A517PPP2</accession>
<organism evidence="1 2">
    <name type="scientific">Gimesia chilikensis</name>
    <dbReference type="NCBI Taxonomy" id="2605989"/>
    <lineage>
        <taxon>Bacteria</taxon>
        <taxon>Pseudomonadati</taxon>
        <taxon>Planctomycetota</taxon>
        <taxon>Planctomycetia</taxon>
        <taxon>Planctomycetales</taxon>
        <taxon>Planctomycetaceae</taxon>
        <taxon>Gimesia</taxon>
    </lineage>
</organism>
<evidence type="ECO:0000313" key="2">
    <source>
        <dbReference type="Proteomes" id="UP000320421"/>
    </source>
</evidence>
<name>A0A517PPP2_9PLAN</name>
<gene>
    <name evidence="1" type="ORF">HG66A1_31360</name>
</gene>
<sequence length="110" mass="12708">MVDRERIEEKLCQLICDNVRILKTSAVIQKEIYTEIEQTMVALLKAHQPEPLITKQTASLLYGYPYEVEGEAPYSDQTDFLLAHCRMMEQYFGLLLAGVLPEDRPYGRIL</sequence>
<dbReference type="RefSeq" id="WP_145185516.1">
    <property type="nucleotide sequence ID" value="NZ_CP036266.1"/>
</dbReference>
<dbReference type="Proteomes" id="UP000320421">
    <property type="component" value="Chromosome"/>
</dbReference>
<dbReference type="EMBL" id="CP036266">
    <property type="protein sequence ID" value="QDT21337.1"/>
    <property type="molecule type" value="Genomic_DNA"/>
</dbReference>
<dbReference type="OrthoDB" id="9918818at2"/>
<proteinExistence type="predicted"/>
<keyword evidence="2" id="KW-1185">Reference proteome</keyword>
<reference evidence="1 2" key="1">
    <citation type="submission" date="2019-02" db="EMBL/GenBank/DDBJ databases">
        <title>Deep-cultivation of Planctomycetes and their phenomic and genomic characterization uncovers novel biology.</title>
        <authorList>
            <person name="Wiegand S."/>
            <person name="Jogler M."/>
            <person name="Boedeker C."/>
            <person name="Pinto D."/>
            <person name="Vollmers J."/>
            <person name="Rivas-Marin E."/>
            <person name="Kohn T."/>
            <person name="Peeters S.H."/>
            <person name="Heuer A."/>
            <person name="Rast P."/>
            <person name="Oberbeckmann S."/>
            <person name="Bunk B."/>
            <person name="Jeske O."/>
            <person name="Meyerdierks A."/>
            <person name="Storesund J.E."/>
            <person name="Kallscheuer N."/>
            <person name="Luecker S."/>
            <person name="Lage O.M."/>
            <person name="Pohl T."/>
            <person name="Merkel B.J."/>
            <person name="Hornburger P."/>
            <person name="Mueller R.-W."/>
            <person name="Bruemmer F."/>
            <person name="Labrenz M."/>
            <person name="Spormann A.M."/>
            <person name="Op den Camp H."/>
            <person name="Overmann J."/>
            <person name="Amann R."/>
            <person name="Jetten M.S.M."/>
            <person name="Mascher T."/>
            <person name="Medema M.H."/>
            <person name="Devos D.P."/>
            <person name="Kaster A.-K."/>
            <person name="Ovreas L."/>
            <person name="Rohde M."/>
            <person name="Galperin M.Y."/>
            <person name="Jogler C."/>
        </authorList>
    </citation>
    <scope>NUCLEOTIDE SEQUENCE [LARGE SCALE GENOMIC DNA]</scope>
    <source>
        <strain evidence="1 2">HG66A1</strain>
    </source>
</reference>